<dbReference type="GO" id="GO:0000150">
    <property type="term" value="F:DNA strand exchange activity"/>
    <property type="evidence" value="ECO:0007669"/>
    <property type="project" value="InterPro"/>
</dbReference>
<proteinExistence type="predicted"/>
<dbReference type="Pfam" id="PF00239">
    <property type="entry name" value="Resolvase"/>
    <property type="match status" value="1"/>
</dbReference>
<dbReference type="BioCyc" id="PAER208963:G1G74-1854-MONOMER"/>
<dbReference type="RefSeq" id="WP_003138396.1">
    <property type="nucleotide sequence ID" value="NC_008463.1"/>
</dbReference>
<evidence type="ECO:0000256" key="1">
    <source>
        <dbReference type="ARBA" id="ARBA00022908"/>
    </source>
</evidence>
<evidence type="ECO:0000256" key="2">
    <source>
        <dbReference type="ARBA" id="ARBA00023125"/>
    </source>
</evidence>
<dbReference type="AlphaFoldDB" id="A0A0H2ZCH4"/>
<feature type="domain" description="Resolvase/invertase-type recombinase catalytic" evidence="4">
    <location>
        <begin position="3"/>
        <end position="161"/>
    </location>
</feature>
<organism evidence="6 7">
    <name type="scientific">Pseudomonas aeruginosa (strain UCBPP-PA14)</name>
    <dbReference type="NCBI Taxonomy" id="208963"/>
    <lineage>
        <taxon>Bacteria</taxon>
        <taxon>Pseudomonadati</taxon>
        <taxon>Pseudomonadota</taxon>
        <taxon>Gammaproteobacteria</taxon>
        <taxon>Pseudomonadales</taxon>
        <taxon>Pseudomonadaceae</taxon>
        <taxon>Pseudomonas</taxon>
    </lineage>
</organism>
<evidence type="ECO:0000313" key="7">
    <source>
        <dbReference type="Proteomes" id="UP000000653"/>
    </source>
</evidence>
<dbReference type="PANTHER" id="PTHR30461:SF2">
    <property type="entry name" value="SERINE RECOMBINASE PINE-RELATED"/>
    <property type="match status" value="1"/>
</dbReference>
<dbReference type="InterPro" id="IPR050639">
    <property type="entry name" value="SSR_resolvase"/>
</dbReference>
<dbReference type="Pfam" id="PF13408">
    <property type="entry name" value="Zn_ribbon_recom"/>
    <property type="match status" value="1"/>
</dbReference>
<dbReference type="HOGENOM" id="CLU_030020_3_1_6"/>
<dbReference type="SUPFAM" id="SSF53041">
    <property type="entry name" value="Resolvase-like"/>
    <property type="match status" value="1"/>
</dbReference>
<sequence>MPSAFSYVRFSSGKQAKGSSEHRQRAMLGQWLEQHPSFTLSDLRFEDLGRSGFSGEHLDHGLGQLLAAIDSGAIKSGDVILVEAVDRIGRLEPLEMLPLFSRIVKAGVSVITLEDGHVYDRSSVNETSLFLLVAKIQQAHEYSNRLSRRINASYTARREKAKAGLGIKRETPVWLTTDGQLVPHVAPHIAQAFQDYADGLGERRICRKLRESGLEEFSKTNATTVRRWLKNKTAIGYWNDIPDVYPHVVDPALFYRVQQRLDAPKVDRAKPSAHYLTGLVKCAVCGRNYNYKQRKHTDPAMLCTSRARLAGEGCSNSKTYPVIVLDQVRKLTSLPFLQHAMESASSQADPSSQRLAVIDGEIGELSRKIGEATKALLALGFTPEIQESLEQLKTAREALEEERATLLLPQAEKLTAAQLEAFSNGLLDDEPMKLNHVLQTAGYSMVVHPDGSIDVDGKRFVYEGANRKKKVYKLRLLGEDRQWELPILSPEQAASLARSVDGGYLPPNSSEEIARYYEKVKHLVR</sequence>
<dbReference type="Proteomes" id="UP000000653">
    <property type="component" value="Chromosome"/>
</dbReference>
<dbReference type="GO" id="GO:0003677">
    <property type="term" value="F:DNA binding"/>
    <property type="evidence" value="ECO:0007669"/>
    <property type="project" value="UniProtKB-KW"/>
</dbReference>
<dbReference type="InterPro" id="IPR036162">
    <property type="entry name" value="Resolvase-like_N_sf"/>
</dbReference>
<evidence type="ECO:0000259" key="4">
    <source>
        <dbReference type="PROSITE" id="PS51736"/>
    </source>
</evidence>
<dbReference type="Gene3D" id="3.40.50.1390">
    <property type="entry name" value="Resolvase, N-terminal catalytic domain"/>
    <property type="match status" value="1"/>
</dbReference>
<accession>A0A0H2ZCH4</accession>
<dbReference type="InterPro" id="IPR006118">
    <property type="entry name" value="Recombinase_CS"/>
</dbReference>
<dbReference type="KEGG" id="pau:PA14_22270"/>
<feature type="domain" description="Recombinase" evidence="5">
    <location>
        <begin position="164"/>
        <end position="267"/>
    </location>
</feature>
<evidence type="ECO:0000313" key="6">
    <source>
        <dbReference type="EMBL" id="ABJ12473.1"/>
    </source>
</evidence>
<dbReference type="InterPro" id="IPR011109">
    <property type="entry name" value="DNA_bind_recombinase_dom"/>
</dbReference>
<dbReference type="InterPro" id="IPR038109">
    <property type="entry name" value="DNA_bind_recomb_sf"/>
</dbReference>
<dbReference type="InterPro" id="IPR006119">
    <property type="entry name" value="Resolv_N"/>
</dbReference>
<keyword evidence="1" id="KW-0229">DNA integration</keyword>
<reference evidence="6 7" key="1">
    <citation type="journal article" date="2006" name="Genome Biol.">
        <title>Genomic analysis reveals that Pseudomonas aeruginosa virulence is combinatorial.</title>
        <authorList>
            <person name="Lee D.G."/>
            <person name="Urbach J.M."/>
            <person name="Wu G."/>
            <person name="Liberati N.T."/>
            <person name="Feinbaum R.L."/>
            <person name="Miyata S."/>
            <person name="Diggins L.T."/>
            <person name="He J."/>
            <person name="Saucier M."/>
            <person name="Deziel E."/>
            <person name="Friedman L."/>
            <person name="Li L."/>
            <person name="Grills G."/>
            <person name="Montgomery K."/>
            <person name="Kucherlapati R."/>
            <person name="Rahme L.G."/>
            <person name="Ausubel F.M."/>
        </authorList>
    </citation>
    <scope>NUCLEOTIDE SEQUENCE [LARGE SCALE GENOMIC DNA]</scope>
    <source>
        <strain evidence="6 7">UCBPP-PA14</strain>
    </source>
</reference>
<evidence type="ECO:0000259" key="5">
    <source>
        <dbReference type="PROSITE" id="PS51737"/>
    </source>
</evidence>
<name>A0A0H2ZCH4_PSEAB</name>
<dbReference type="PROSITE" id="PS00398">
    <property type="entry name" value="RECOMBINASES_2"/>
    <property type="match status" value="1"/>
</dbReference>
<dbReference type="PROSITE" id="PS51736">
    <property type="entry name" value="RECOMBINASES_3"/>
    <property type="match status" value="1"/>
</dbReference>
<dbReference type="CDD" id="cd00338">
    <property type="entry name" value="Ser_Recombinase"/>
    <property type="match status" value="1"/>
</dbReference>
<protein>
    <submittedName>
        <fullName evidence="6">Possible recombinase</fullName>
    </submittedName>
</protein>
<keyword evidence="3" id="KW-0233">DNA recombination</keyword>
<dbReference type="SMART" id="SM00857">
    <property type="entry name" value="Resolvase"/>
    <property type="match status" value="1"/>
</dbReference>
<gene>
    <name evidence="6" type="ordered locus">PA14_22270</name>
</gene>
<dbReference type="Gene3D" id="3.90.1750.20">
    <property type="entry name" value="Putative Large Serine Recombinase, Chain B, Domain 2"/>
    <property type="match status" value="1"/>
</dbReference>
<dbReference type="GO" id="GO:0015074">
    <property type="term" value="P:DNA integration"/>
    <property type="evidence" value="ECO:0007669"/>
    <property type="project" value="UniProtKB-KW"/>
</dbReference>
<dbReference type="PANTHER" id="PTHR30461">
    <property type="entry name" value="DNA-INVERTASE FROM LAMBDOID PROPHAGE"/>
    <property type="match status" value="1"/>
</dbReference>
<evidence type="ECO:0000256" key="3">
    <source>
        <dbReference type="ARBA" id="ARBA00023172"/>
    </source>
</evidence>
<dbReference type="PROSITE" id="PS51737">
    <property type="entry name" value="RECOMBINASE_DNA_BIND"/>
    <property type="match status" value="1"/>
</dbReference>
<keyword evidence="2" id="KW-0238">DNA-binding</keyword>
<dbReference type="EMBL" id="CP000438">
    <property type="protein sequence ID" value="ABJ12473.1"/>
    <property type="molecule type" value="Genomic_DNA"/>
</dbReference>
<dbReference type="InterPro" id="IPR025827">
    <property type="entry name" value="Zn_ribbon_recom_dom"/>
</dbReference>
<dbReference type="Pfam" id="PF07508">
    <property type="entry name" value="Recombinase"/>
    <property type="match status" value="1"/>
</dbReference>